<keyword evidence="2" id="KW-1133">Transmembrane helix</keyword>
<feature type="domain" description="CAAX prenyl protease 2/Lysostaphin resistance protein A-like" evidence="3">
    <location>
        <begin position="125"/>
        <end position="228"/>
    </location>
</feature>
<sequence>MEQLARFPYRFFVVTFVWSWLVWLPLVLATAGILPVDKSLVSVLSMPVSILAAFGPAVGAFVCLKTLHGEGAVRQYLRGLLDFRLGWQAWFIPILVLGGSTWLAWILPELWGEPRVEMFLPSVWVFLPYVLFMILFLGGQEELGWRGYILDTLEARLGAWLGNLLLGVIWAFWHLPLFFIQGTSQTFMPFAGFVLLMTGYSWFFSWVRQVSGKRTWAGLIVHGWANAFVPLFPTVVMVEGAPQPRYWIWVGLTFVIGLITMVIRSRKTNPEDRRRSMEKSVVSPETAAIDLPPTT</sequence>
<reference evidence="4 5" key="1">
    <citation type="journal article" date="2019" name="Int. J. Syst. Evol. Microbiol.">
        <title>The Global Catalogue of Microorganisms (GCM) 10K type strain sequencing project: providing services to taxonomists for standard genome sequencing and annotation.</title>
        <authorList>
            <consortium name="The Broad Institute Genomics Platform"/>
            <consortium name="The Broad Institute Genome Sequencing Center for Infectious Disease"/>
            <person name="Wu L."/>
            <person name="Ma J."/>
        </authorList>
    </citation>
    <scope>NUCLEOTIDE SEQUENCE [LARGE SCALE GENOMIC DNA]</scope>
    <source>
        <strain evidence="4 5">JCM 14735</strain>
    </source>
</reference>
<keyword evidence="5" id="KW-1185">Reference proteome</keyword>
<dbReference type="Pfam" id="PF02517">
    <property type="entry name" value="Rce1-like"/>
    <property type="match status" value="1"/>
</dbReference>
<evidence type="ECO:0000256" key="2">
    <source>
        <dbReference type="SAM" id="Phobius"/>
    </source>
</evidence>
<feature type="transmembrane region" description="Helical" evidence="2">
    <location>
        <begin position="12"/>
        <end position="34"/>
    </location>
</feature>
<organism evidence="4 5">
    <name type="scientific">Kocuria aegyptia</name>
    <dbReference type="NCBI Taxonomy" id="330943"/>
    <lineage>
        <taxon>Bacteria</taxon>
        <taxon>Bacillati</taxon>
        <taxon>Actinomycetota</taxon>
        <taxon>Actinomycetes</taxon>
        <taxon>Micrococcales</taxon>
        <taxon>Micrococcaceae</taxon>
        <taxon>Kocuria</taxon>
    </lineage>
</organism>
<dbReference type="InterPro" id="IPR003675">
    <property type="entry name" value="Rce1/LyrA-like_dom"/>
</dbReference>
<keyword evidence="2" id="KW-0812">Transmembrane</keyword>
<name>A0ABN2KB23_9MICC</name>
<comment type="caution">
    <text evidence="4">The sequence shown here is derived from an EMBL/GenBank/DDBJ whole genome shotgun (WGS) entry which is preliminary data.</text>
</comment>
<evidence type="ECO:0000313" key="5">
    <source>
        <dbReference type="Proteomes" id="UP001501204"/>
    </source>
</evidence>
<feature type="transmembrane region" description="Helical" evidence="2">
    <location>
        <begin position="187"/>
        <end position="207"/>
    </location>
</feature>
<feature type="transmembrane region" description="Helical" evidence="2">
    <location>
        <begin position="119"/>
        <end position="137"/>
    </location>
</feature>
<accession>A0ABN2KB23</accession>
<dbReference type="PANTHER" id="PTHR35797:SF1">
    <property type="entry name" value="PROTEASE"/>
    <property type="match status" value="1"/>
</dbReference>
<feature type="transmembrane region" description="Helical" evidence="2">
    <location>
        <begin position="219"/>
        <end position="240"/>
    </location>
</feature>
<evidence type="ECO:0000313" key="4">
    <source>
        <dbReference type="EMBL" id="GAA1750939.1"/>
    </source>
</evidence>
<feature type="transmembrane region" description="Helical" evidence="2">
    <location>
        <begin position="85"/>
        <end position="107"/>
    </location>
</feature>
<evidence type="ECO:0000259" key="3">
    <source>
        <dbReference type="Pfam" id="PF02517"/>
    </source>
</evidence>
<feature type="transmembrane region" description="Helical" evidence="2">
    <location>
        <begin position="40"/>
        <end position="64"/>
    </location>
</feature>
<proteinExistence type="predicted"/>
<keyword evidence="2" id="KW-0472">Membrane</keyword>
<protein>
    <submittedName>
        <fullName evidence="4">Type II CAAX endopeptidase family protein</fullName>
    </submittedName>
</protein>
<dbReference type="Proteomes" id="UP001501204">
    <property type="component" value="Unassembled WGS sequence"/>
</dbReference>
<feature type="transmembrane region" description="Helical" evidence="2">
    <location>
        <begin position="246"/>
        <end position="265"/>
    </location>
</feature>
<feature type="region of interest" description="Disordered" evidence="1">
    <location>
        <begin position="270"/>
        <end position="295"/>
    </location>
</feature>
<feature type="transmembrane region" description="Helical" evidence="2">
    <location>
        <begin position="157"/>
        <end position="175"/>
    </location>
</feature>
<evidence type="ECO:0000256" key="1">
    <source>
        <dbReference type="SAM" id="MobiDB-lite"/>
    </source>
</evidence>
<dbReference type="PANTHER" id="PTHR35797">
    <property type="entry name" value="PROTEASE-RELATED"/>
    <property type="match status" value="1"/>
</dbReference>
<gene>
    <name evidence="4" type="ORF">GCM10009767_07360</name>
</gene>
<dbReference type="EMBL" id="BAAAOA010000009">
    <property type="protein sequence ID" value="GAA1750939.1"/>
    <property type="molecule type" value="Genomic_DNA"/>
</dbReference>
<dbReference type="InterPro" id="IPR042150">
    <property type="entry name" value="MmRce1-like"/>
</dbReference>